<geneLocation type="plasmid" evidence="2">
    <name>pb18-3</name>
</geneLocation>
<accession>A0A6C0Y892</accession>
<evidence type="ECO:0000313" key="2">
    <source>
        <dbReference type="Proteomes" id="UP000503440"/>
    </source>
</evidence>
<name>A0A6C0Y892_9GAMM</name>
<protein>
    <submittedName>
        <fullName evidence="1">Uncharacterized protein</fullName>
    </submittedName>
</protein>
<gene>
    <name evidence="1" type="ORF">FSC09_17135</name>
</gene>
<dbReference type="EMBL" id="CP044458">
    <property type="protein sequence ID" value="QIC72082.1"/>
    <property type="molecule type" value="Genomic_DNA"/>
</dbReference>
<keyword evidence="1" id="KW-0614">Plasmid</keyword>
<dbReference type="Proteomes" id="UP000503440">
    <property type="component" value="Plasmid pB18-3"/>
</dbReference>
<evidence type="ECO:0000313" key="1">
    <source>
        <dbReference type="EMBL" id="QIC72082.1"/>
    </source>
</evidence>
<proteinExistence type="predicted"/>
<organism evidence="1 2">
    <name type="scientific">Acinetobacter indicus</name>
    <dbReference type="NCBI Taxonomy" id="756892"/>
    <lineage>
        <taxon>Bacteria</taxon>
        <taxon>Pseudomonadati</taxon>
        <taxon>Pseudomonadota</taxon>
        <taxon>Gammaproteobacteria</taxon>
        <taxon>Moraxellales</taxon>
        <taxon>Moraxellaceae</taxon>
        <taxon>Acinetobacter</taxon>
    </lineage>
</organism>
<dbReference type="RefSeq" id="WP_163146641.1">
    <property type="nucleotide sequence ID" value="NZ_CP044458.1"/>
</dbReference>
<dbReference type="AlphaFoldDB" id="A0A6C0Y892"/>
<reference evidence="1 2" key="1">
    <citation type="submission" date="2019-09" db="EMBL/GenBank/DDBJ databases">
        <title>Non-baumannii Acinetobacter spp. carrying blaNDM-1 isolated in China.</title>
        <authorList>
            <person name="Cui C."/>
            <person name="Chen C."/>
            <person name="Sun J."/>
            <person name="Liu Y."/>
        </authorList>
    </citation>
    <scope>NUCLEOTIDE SEQUENCE [LARGE SCALE GENOMIC DNA]</scope>
    <source>
        <strain evidence="1 2">B18</strain>
        <plasmid evidence="2">pb18-3</plasmid>
    </source>
</reference>
<sequence>MVIYEHDQTAVGELDQKWIPVLRGEIFCSPACGGKCKKSAYDKAIQISNEIAAQLGEGWLPKVYENLGWHWKVEKGNLQVSSATNGYNAVMQFKLDQNYHFNAKDLDPRKAVQKVRAQLEDVIGKLERQFSSSALNPISISTSCSE</sequence>